<dbReference type="SUPFAM" id="SSF53328">
    <property type="entry name" value="Formyltransferase"/>
    <property type="match status" value="1"/>
</dbReference>
<evidence type="ECO:0000313" key="7">
    <source>
        <dbReference type="Proteomes" id="UP000255269"/>
    </source>
</evidence>
<evidence type="ECO:0000259" key="5">
    <source>
        <dbReference type="Pfam" id="PF00551"/>
    </source>
</evidence>
<evidence type="ECO:0000256" key="2">
    <source>
        <dbReference type="ARBA" id="ARBA00022679"/>
    </source>
</evidence>
<dbReference type="InterPro" id="IPR036477">
    <property type="entry name" value="Formyl_transf_N_sf"/>
</dbReference>
<feature type="active site" description="Proton donor" evidence="4">
    <location>
        <position position="164"/>
    </location>
</feature>
<dbReference type="Pfam" id="PF00551">
    <property type="entry name" value="Formyl_trans_N"/>
    <property type="match status" value="1"/>
</dbReference>
<protein>
    <recommendedName>
        <fullName evidence="4">Phosphoribosylglycinamide formyltransferase</fullName>
        <ecNumber evidence="4">2.1.2.2</ecNumber>
    </recommendedName>
    <alternativeName>
        <fullName evidence="4">5'-phosphoribosylglycinamide transformylase</fullName>
    </alternativeName>
    <alternativeName>
        <fullName evidence="4">GAR transformylase</fullName>
        <shortName evidence="4">GART</shortName>
    </alternativeName>
</protein>
<evidence type="ECO:0000256" key="1">
    <source>
        <dbReference type="ARBA" id="ARBA00005054"/>
    </source>
</evidence>
<feature type="binding site" evidence="4">
    <location>
        <begin position="147"/>
        <end position="150"/>
    </location>
    <ligand>
        <name>(6R)-10-formyltetrahydrofolate</name>
        <dbReference type="ChEBI" id="CHEBI:195366"/>
    </ligand>
</feature>
<dbReference type="UniPathway" id="UPA00074">
    <property type="reaction ID" value="UER00126"/>
</dbReference>
<accession>A0A377PY14</accession>
<feature type="binding site" evidence="4">
    <location>
        <position position="122"/>
    </location>
    <ligand>
        <name>(6R)-10-formyltetrahydrofolate</name>
        <dbReference type="ChEBI" id="CHEBI:195366"/>
    </ligand>
</feature>
<feature type="binding site" evidence="4">
    <location>
        <position position="162"/>
    </location>
    <ligand>
        <name>(6R)-10-formyltetrahydrofolate</name>
        <dbReference type="ChEBI" id="CHEBI:195366"/>
    </ligand>
</feature>
<proteinExistence type="inferred from homology"/>
<dbReference type="GO" id="GO:0004644">
    <property type="term" value="F:phosphoribosylglycinamide formyltransferase activity"/>
    <property type="evidence" value="ECO:0007669"/>
    <property type="project" value="UniProtKB-UniRule"/>
</dbReference>
<dbReference type="InterPro" id="IPR004607">
    <property type="entry name" value="GART"/>
</dbReference>
<comment type="pathway">
    <text evidence="1 4">Purine metabolism; IMP biosynthesis via de novo pathway; N(2)-formyl-N(1)-(5-phospho-D-ribosyl)glycinamide from N(1)-(5-phospho-D-ribosyl)glycinamide (10-formyl THF route): step 1/1.</text>
</comment>
<organism evidence="6 7">
    <name type="scientific">Helicobacter pullorum</name>
    <dbReference type="NCBI Taxonomy" id="35818"/>
    <lineage>
        <taxon>Bacteria</taxon>
        <taxon>Pseudomonadati</taxon>
        <taxon>Campylobacterota</taxon>
        <taxon>Epsilonproteobacteria</taxon>
        <taxon>Campylobacterales</taxon>
        <taxon>Helicobacteraceae</taxon>
        <taxon>Helicobacter</taxon>
    </lineage>
</organism>
<sequence>MGEGTINQPKSVESMKEENMKVRKIAILFSGNGSNLESLIRCLHKKYFKRLGEFSLKDSQARGFLIGGIESEFVETDKEDKEAFGVEVVLALSNKANAYGLERAKNLGVKTQVLESAKFARREDFDRELVGILKQYSLDLCVLAGFMRILTPIFTQVVQAVNIHPSLLPLFKGANGIKESFESQMKLGGVSVHWVSDELDSGEIIAQGVVEKDKDLENYESKIHKLEHYLYPLAVLEALSRR</sequence>
<evidence type="ECO:0000313" key="6">
    <source>
        <dbReference type="EMBL" id="STQ87390.1"/>
    </source>
</evidence>
<dbReference type="Proteomes" id="UP000255269">
    <property type="component" value="Unassembled WGS sequence"/>
</dbReference>
<feature type="site" description="Raises pKa of active site His" evidence="4">
    <location>
        <position position="200"/>
    </location>
</feature>
<dbReference type="PANTHER" id="PTHR43369">
    <property type="entry name" value="PHOSPHORIBOSYLGLYCINAMIDE FORMYLTRANSFERASE"/>
    <property type="match status" value="1"/>
</dbReference>
<dbReference type="Gene3D" id="3.40.50.170">
    <property type="entry name" value="Formyl transferase, N-terminal domain"/>
    <property type="match status" value="1"/>
</dbReference>
<evidence type="ECO:0000256" key="3">
    <source>
        <dbReference type="ARBA" id="ARBA00022755"/>
    </source>
</evidence>
<comment type="function">
    <text evidence="4">Catalyzes the transfer of a formyl group from 10-formyltetrahydrofolate to 5-phospho-ribosyl-glycinamide (GAR), producing 5-phospho-ribosyl-N-formylglycinamide (FGAR) and tetrahydrofolate.</text>
</comment>
<gene>
    <name evidence="4 6" type="primary">purN</name>
    <name evidence="6" type="ORF">NCTC13156_00202</name>
</gene>
<dbReference type="HAMAP" id="MF_01930">
    <property type="entry name" value="PurN"/>
    <property type="match status" value="1"/>
</dbReference>
<dbReference type="CDD" id="cd08645">
    <property type="entry name" value="FMT_core_GART"/>
    <property type="match status" value="1"/>
</dbReference>
<keyword evidence="3 4" id="KW-0658">Purine biosynthesis</keyword>
<dbReference type="EMBL" id="UGJF01000001">
    <property type="protein sequence ID" value="STQ87390.1"/>
    <property type="molecule type" value="Genomic_DNA"/>
</dbReference>
<comment type="similarity">
    <text evidence="4">Belongs to the GART family.</text>
</comment>
<evidence type="ECO:0000256" key="4">
    <source>
        <dbReference type="HAMAP-Rule" id="MF_01930"/>
    </source>
</evidence>
<dbReference type="PANTHER" id="PTHR43369:SF2">
    <property type="entry name" value="PHOSPHORIBOSYLGLYCINAMIDE FORMYLTRANSFERASE"/>
    <property type="match status" value="1"/>
</dbReference>
<reference evidence="6 7" key="1">
    <citation type="submission" date="2018-06" db="EMBL/GenBank/DDBJ databases">
        <authorList>
            <consortium name="Pathogen Informatics"/>
            <person name="Doyle S."/>
        </authorList>
    </citation>
    <scope>NUCLEOTIDE SEQUENCE [LARGE SCALE GENOMIC DNA]</scope>
    <source>
        <strain evidence="6 7">NCTC13156</strain>
    </source>
</reference>
<dbReference type="GO" id="GO:0006189">
    <property type="term" value="P:'de novo' IMP biosynthetic process"/>
    <property type="evidence" value="ECO:0007669"/>
    <property type="project" value="UniProtKB-UniRule"/>
</dbReference>
<dbReference type="AlphaFoldDB" id="A0A377PY14"/>
<dbReference type="EC" id="2.1.2.2" evidence="4"/>
<name>A0A377PY14_9HELI</name>
<keyword evidence="2 4" id="KW-0808">Transferase</keyword>
<comment type="catalytic activity">
    <reaction evidence="4">
        <text>N(1)-(5-phospho-beta-D-ribosyl)glycinamide + (6R)-10-formyltetrahydrofolate = N(2)-formyl-N(1)-(5-phospho-beta-D-ribosyl)glycinamide + (6S)-5,6,7,8-tetrahydrofolate + H(+)</text>
        <dbReference type="Rhea" id="RHEA:15053"/>
        <dbReference type="ChEBI" id="CHEBI:15378"/>
        <dbReference type="ChEBI" id="CHEBI:57453"/>
        <dbReference type="ChEBI" id="CHEBI:143788"/>
        <dbReference type="ChEBI" id="CHEBI:147286"/>
        <dbReference type="ChEBI" id="CHEBI:195366"/>
        <dbReference type="EC" id="2.1.2.2"/>
    </reaction>
</comment>
<feature type="binding site" evidence="4">
    <location>
        <begin position="33"/>
        <end position="35"/>
    </location>
    <ligand>
        <name>N(1)-(5-phospho-beta-D-ribosyl)glycinamide</name>
        <dbReference type="ChEBI" id="CHEBI:143788"/>
    </ligand>
</feature>
<feature type="domain" description="Formyl transferase N-terminal" evidence="5">
    <location>
        <begin position="77"/>
        <end position="235"/>
    </location>
</feature>
<dbReference type="GO" id="GO:0005737">
    <property type="term" value="C:cytoplasm"/>
    <property type="evidence" value="ECO:0007669"/>
    <property type="project" value="TreeGrafter"/>
</dbReference>
<dbReference type="InterPro" id="IPR002376">
    <property type="entry name" value="Formyl_transf_N"/>
</dbReference>